<proteinExistence type="predicted"/>
<protein>
    <submittedName>
        <fullName evidence="1">Uncharacterized protein</fullName>
    </submittedName>
</protein>
<name>A0A6M3KVV1_9ZZZZ</name>
<dbReference type="AlphaFoldDB" id="A0A6M3KVV1"/>
<organism evidence="1">
    <name type="scientific">viral metagenome</name>
    <dbReference type="NCBI Taxonomy" id="1070528"/>
    <lineage>
        <taxon>unclassified sequences</taxon>
        <taxon>metagenomes</taxon>
        <taxon>organismal metagenomes</taxon>
    </lineage>
</organism>
<gene>
    <name evidence="1" type="ORF">MM415B02202_0013</name>
</gene>
<dbReference type="EMBL" id="MT142583">
    <property type="protein sequence ID" value="QJA85574.1"/>
    <property type="molecule type" value="Genomic_DNA"/>
</dbReference>
<evidence type="ECO:0000313" key="1">
    <source>
        <dbReference type="EMBL" id="QJA85574.1"/>
    </source>
</evidence>
<accession>A0A6M3KVV1</accession>
<reference evidence="1" key="1">
    <citation type="submission" date="2020-03" db="EMBL/GenBank/DDBJ databases">
        <title>The deep terrestrial virosphere.</title>
        <authorList>
            <person name="Holmfeldt K."/>
            <person name="Nilsson E."/>
            <person name="Simone D."/>
            <person name="Lopez-Fernandez M."/>
            <person name="Wu X."/>
            <person name="de Brujin I."/>
            <person name="Lundin D."/>
            <person name="Andersson A."/>
            <person name="Bertilsson S."/>
            <person name="Dopson M."/>
        </authorList>
    </citation>
    <scope>NUCLEOTIDE SEQUENCE</scope>
    <source>
        <strain evidence="1">MM415B02202</strain>
    </source>
</reference>
<sequence>MNLTKKELVFIIQNQEAEIDRLTNIIRCYNQSLTIIDNMWADKVKIVREFVSPN</sequence>